<evidence type="ECO:0000313" key="5">
    <source>
        <dbReference type="EMBL" id="CAA7259856.1"/>
    </source>
</evidence>
<keyword evidence="6" id="KW-1185">Reference proteome</keyword>
<dbReference type="InterPro" id="IPR045167">
    <property type="entry name" value="Hobbit"/>
</dbReference>
<evidence type="ECO:0000259" key="4">
    <source>
        <dbReference type="SMART" id="SM01216"/>
    </source>
</evidence>
<accession>A0A8S0W782</accession>
<evidence type="ECO:0000313" key="6">
    <source>
        <dbReference type="Proteomes" id="UP000467700"/>
    </source>
</evidence>
<feature type="region of interest" description="Disordered" evidence="1">
    <location>
        <begin position="2843"/>
        <end position="2936"/>
    </location>
</feature>
<evidence type="ECO:0000256" key="1">
    <source>
        <dbReference type="SAM" id="MobiDB-lite"/>
    </source>
</evidence>
<feature type="compositionally biased region" description="Polar residues" evidence="1">
    <location>
        <begin position="2602"/>
        <end position="2614"/>
    </location>
</feature>
<organism evidence="5 6">
    <name type="scientific">Cyclocybe aegerita</name>
    <name type="common">Black poplar mushroom</name>
    <name type="synonym">Agrocybe aegerita</name>
    <dbReference type="NCBI Taxonomy" id="1973307"/>
    <lineage>
        <taxon>Eukaryota</taxon>
        <taxon>Fungi</taxon>
        <taxon>Dikarya</taxon>
        <taxon>Basidiomycota</taxon>
        <taxon>Agaricomycotina</taxon>
        <taxon>Agaricomycetes</taxon>
        <taxon>Agaricomycetidae</taxon>
        <taxon>Agaricales</taxon>
        <taxon>Agaricineae</taxon>
        <taxon>Bolbitiaceae</taxon>
        <taxon>Cyclocybe</taxon>
    </lineage>
</organism>
<dbReference type="PANTHER" id="PTHR15678:SF6">
    <property type="entry name" value="BRIDGE-LIKE LIPID TRANSFER PROTEIN FAMILY MEMBER 2"/>
    <property type="match status" value="1"/>
</dbReference>
<dbReference type="PANTHER" id="PTHR15678">
    <property type="entry name" value="ANTIGEN MLAA-22-RELATED"/>
    <property type="match status" value="1"/>
</dbReference>
<dbReference type="OrthoDB" id="1562405at2759"/>
<dbReference type="SMART" id="SM01215">
    <property type="entry name" value="Fmp27_SW"/>
    <property type="match status" value="1"/>
</dbReference>
<feature type="domain" description="FMP27 WPPW motif-containing RBG unit" evidence="4">
    <location>
        <begin position="1828"/>
        <end position="2260"/>
    </location>
</feature>
<dbReference type="Proteomes" id="UP000467700">
    <property type="component" value="Unassembled WGS sequence"/>
</dbReference>
<feature type="compositionally biased region" description="Polar residues" evidence="1">
    <location>
        <begin position="395"/>
        <end position="409"/>
    </location>
</feature>
<feature type="domain" description="FMP27/BLTP2/Hobbit GFWDK motif-containing RBG unit" evidence="2">
    <location>
        <begin position="1432"/>
        <end position="1584"/>
    </location>
</feature>
<evidence type="ECO:0000259" key="2">
    <source>
        <dbReference type="SMART" id="SM01214"/>
    </source>
</evidence>
<dbReference type="InterPro" id="IPR019441">
    <property type="entry name" value="FMP27/BLTP2/Hobbit_GFWDK_RBG"/>
</dbReference>
<proteinExistence type="predicted"/>
<evidence type="ECO:0000259" key="3">
    <source>
        <dbReference type="SMART" id="SM01215"/>
    </source>
</evidence>
<sequence length="2936" mass="327118">MEVSALALHTDLTPTASNVEQACLALPYIDLTNMSSIFSIIHERSSKLLSYIHFLCLGSPDTSLPASILLWLVRIITFSLLLRTYLVPWFLALMSDRIRVRSISFRSIRGLYFRKGAHTWRVDRIGYVWSSVEGSRRFALKIDGLSLHISKHEENTAASLPHRHNRNLTLADFHPSPLARKLWQIISAVTSFLEPYFRPVIRSYVIACLRVGIQWLPRIAQALSFDLYTITLTFADIPGAKIDVAHIRLHTALTLTQLEGIVEDLVNEQLPARPDPRVGHGMGLWKKRLAEGFQRSLDKALGETRGTATLSLKISNIKGVMPRSSKQDALSIPFLLSPGIIDLAISAKFNPKEGVIETHGLEVSLKIGDCSAKVDLLNQLLEKVMPKKSPPLPTINRSFPSPNASTNGDTPLRSAFSFGSRASIVLPSPVQSFASSLFSPSSVFSPSGASSAKPSLFSPKSGQLLPPRSPKSPSSPFFQAISASMRPRRRQLIRPSVKLKDLKDESKLSILHSVTVSVASVGLSALSHKETGPYKALISDISVDFSLSDPSRNDLHNEHLGAQAGVETCYSNAYALKLTLRQITLERDARPHTMCLARIALVELQTLVFQWPAPFLFPSPFLRNDANASFLAIHLKFTNIHLTDRLHDLQRVLDVLEKREKKNKEPSAAPIPSSIPLPRLAISIECGPIVAKAIYDSDKGERHRAIELRNNGFAVTLNSEYRHPSAAINRLFPAASSVQPLQWQCNLTVNLEPLLVRIRSKDGLVGTGEPALRISDPGFLDDPPVLSIEGVEVSGVGKAIGQLDGLTTSAAFIDPTTLICDLSVAFDTVCLELWHSVSVDAMLRLASMLPQKKASSQPPQPMAPHSRFSRLPIGLSFRTAISRLVVFITAPDISPTDNLELSRGFALRTSAALEYSSLHHNHVHWFESPQRVQQRTKLQLLPDTLPDALSAAKSFGARGQKSGFLKMRLGGLVFKTAVATQFEPDDPAIVGREEPPNNPQEVFRMPSLRMDICLSSKPSDDLLGLSDVCEVTAHIPSVHIKFQLAHAYSILLGLQTIRILSLPGPPDLQPVIKDKPNIVLRLQANITTIQALLTLPSQKLVARFDGLSAHMRSDAPPRVKLAKAAVFVALPSRTNPWEESSPGLWDEFVSLQSWEITFTSLAGSMCISVDGDSARLRIPYGFVLADLIQDASVSAKAVKHMAHMAGAGCYSDMPPPEPEGPKSVPHLTVRFGYLCVEAQDDPFESKLALIWQVGAEAVKQRIDREEAFAAKVAAILSAEPELQTETEVSKDQVAEQEYQFSAKHTIPIQEARQRLDDVHVLDWTMRLQRAREQRLRNHNFILHKLYGGSVPIASGTFPDFVKLPPPSFHPPLLRAMLKNLCLTISPPSFTLDRLPDVMHEFGSGLPRETAFSLLVPLHVHFTLSSLRVTLRDYPIPLASIPPRKDSKAVAWTFETDLIIGEEMGTDLSVDWVRCTVIEPHQTLHGEAPFAIMVPKTIMPVKTYAAPIIKIAASDPTTVSWGVSYGPAIQDLMRILDTLSSAPRDGSPAVGFWDKMRLVFHWTVKVTFASDVRLFMKGTRDPYNTIDAGTGFVLAWQGNPEIRVGYENYQKELIQVMSDGMVIGIPDLEPFNAKVRSPAGPRPSQFPKPFLKVAARLSSGVRFGLGFVLERSCGSECLHCTGTAFHRQCRYFSFRPHYDVKLERKSTRPEYKSTDDSFNGFRSDFIHLSVSLASSTKSKDLKGDPKSSNLYLTPKLFAHFWSWCSLFDGALTLPIRQGSYHPARPISPKLGRHLSTLKYRISILHLYFVHGYIDDSRETWVDGVTPWVGVKGKVDELQADMHQREEESTVPGPIPDTTRTIRRKPFYAAELILKGLELRTMLATFSEPLKRNVQITSSPQRSNYRKHTNLPTIPPTSIWHDLDDFVELDWTSEDLPTLHLLPVVACPHFTYFKRNSDLSKSDTHSSKFGSEHSHICLLGKEPSVPRTQISLAATRVAELKGLIDQETASKAGKEPTRLMNKMVSLLEDYIAVLQEVEIKPDSSQNYHMPADIVSPDEWAEFDNVYQIHCPSIFMDAAVRDIVLQYYYCSRDRRGFEYHMATRAVKFIRDQANAAMILNGNDEDKDRVGTAQIAASALRKILKGDNNTKTSVDVIREKQPDISEKIDPLDGWAEGVSLLKSHCFLLLKPQIVLRGDTPTDALIVAAAQSKLQSFSIMDLANLEDPVSGKVMSRNYTSLNGLQCFAPTGQGTAGDGSVPLEVLIDLRCESNAFERLVPQTDATFHYDKFNRLRLRNNVTSIVSKTSTHSQHNHLQDQTDLVRVHIPRFTVAANSEHFQAISNIVTKLVLFSDPAHKTRLDKLETLVFAYDFTDLASAAPVVSSLQSRLRDALETEKLTLRNPRRLEDEEKRIALLQLKAHIFLLSEELNLLFDAIKMAQDRFDDQADQKSALLLHASSSEISWRMLDSRKNLLSKLVVSKINFHWLSRQDSSTVNHLTIGNLTAFDGSRYAIWSEILSKHDEPSNHSLLKRGLFLLANWTILAPVGGITIYESFELTLHPLRLQVDAKVGRRIMEYFWPDRKAHRVEDTPDTEAMPKTPLEIQIKSPTSPHGRSSIDSPRALYSPKRADSTGKNLAPPPLRKLGTSRSFTDLRAAKEGQIGGSIGFLSPPAFLKRTQSTDSVNFASLLDVPLTPGPSSAFETEPLDPQDHSKDSGDAQVMKSRSSQKSFVLVRISSLHLLLSVVKEGSFECHDAKIKTRELEYRNQTWSFEELVNQFIPSNMNWRGWVKMAFHQPLIPVLPVARELLAKTKWTASKGTQPHDSPLKLLHPSMFVADDEHRLALIEKSEGFRKRSQDGPSRSLWKNPRRSKDAQDQPPLLTSLPLTAEPESMDSLDRPVSPHDRPTGRKRVKSLFSKSPRNRSKSKGPPPPKRQSEELLK</sequence>
<gene>
    <name evidence="5" type="ORF">AAE3_LOCUS2400</name>
</gene>
<name>A0A8S0W782_CYCAE</name>
<feature type="region of interest" description="Disordered" evidence="1">
    <location>
        <begin position="2692"/>
        <end position="2716"/>
    </location>
</feature>
<feature type="region of interest" description="Disordered" evidence="1">
    <location>
        <begin position="2582"/>
        <end position="2641"/>
    </location>
</feature>
<feature type="compositionally biased region" description="Basic and acidic residues" evidence="1">
    <location>
        <begin position="2890"/>
        <end position="2902"/>
    </location>
</feature>
<dbReference type="EMBL" id="CACVBS010000028">
    <property type="protein sequence ID" value="CAA7259856.1"/>
    <property type="molecule type" value="Genomic_DNA"/>
</dbReference>
<feature type="domain" description="FMP27 SW motif-containing RBG unit" evidence="3">
    <location>
        <begin position="1310"/>
        <end position="1414"/>
    </location>
</feature>
<dbReference type="Pfam" id="PF10344">
    <property type="entry name" value="Hobbit"/>
    <property type="match status" value="1"/>
</dbReference>
<dbReference type="SMART" id="SM01216">
    <property type="entry name" value="Fmp27_WPPW"/>
    <property type="match status" value="1"/>
</dbReference>
<dbReference type="InterPro" id="IPR019415">
    <property type="entry name" value="FMP27_SW_RBG"/>
</dbReference>
<dbReference type="SMART" id="SM01214">
    <property type="entry name" value="Fmp27_GFWDK"/>
    <property type="match status" value="1"/>
</dbReference>
<feature type="region of interest" description="Disordered" evidence="1">
    <location>
        <begin position="387"/>
        <end position="412"/>
    </location>
</feature>
<feature type="compositionally biased region" description="Basic and acidic residues" evidence="1">
    <location>
        <begin position="2843"/>
        <end position="2852"/>
    </location>
</feature>
<protein>
    <submittedName>
        <fullName evidence="5">Uncharacterized protein</fullName>
    </submittedName>
</protein>
<reference evidence="5 6" key="1">
    <citation type="submission" date="2020-01" db="EMBL/GenBank/DDBJ databases">
        <authorList>
            <person name="Gupta K D."/>
        </authorList>
    </citation>
    <scope>NUCLEOTIDE SEQUENCE [LARGE SCALE GENOMIC DNA]</scope>
</reference>
<feature type="region of interest" description="Disordered" evidence="1">
    <location>
        <begin position="454"/>
        <end position="477"/>
    </location>
</feature>
<comment type="caution">
    <text evidence="5">The sequence shown here is derived from an EMBL/GenBank/DDBJ whole genome shotgun (WGS) entry which is preliminary data.</text>
</comment>
<dbReference type="InterPro" id="IPR019449">
    <property type="entry name" value="FMP27_WPPW_RBG"/>
</dbReference>